<sequence length="396" mass="45393">MIGIENIKPALAGNAVWKNCHTFSSFLTRRAMDEFIVLSQIKTLKEIYDINKKRRRPLPEGNSYKYEHSDLLNSKISLLQNDITNLKIDAIGGGVDGAIHRAAGPGLRRECLTLGGCDTGDAKITKGYDLPYVIHTVGPIGEDQNALRSCYQKCMDLFHEYKLKTIAFSNISTGIYGYPRVPAGTVALCTIRAWLENQKDLDDIDRIIFCVFENENKFVYEELLPKIFPPPYATPEEIEEEEEKARIEEKARAEREEEKRQRDGKEKVDAKDVDNEEKVTKDEEKEEEGAEIKENLKIENQDPKVEVSTKETEDPVVEVNTKETEDPTVEVNTKETEDPKIEEETEDPKVEEETEDPKVEEETEDLEMEVMDTEEWVGDKAFCWIMLIMDEDLLFI</sequence>
<reference evidence="3" key="1">
    <citation type="submission" date="2021-06" db="EMBL/GenBank/DDBJ databases">
        <authorList>
            <person name="Kallberg Y."/>
            <person name="Tangrot J."/>
            <person name="Rosling A."/>
        </authorList>
    </citation>
    <scope>NUCLEOTIDE SEQUENCE</scope>
    <source>
        <strain evidence="3">MT106</strain>
    </source>
</reference>
<dbReference type="GO" id="GO:0005654">
    <property type="term" value="C:nucleoplasm"/>
    <property type="evidence" value="ECO:0007669"/>
    <property type="project" value="TreeGrafter"/>
</dbReference>
<feature type="compositionally biased region" description="Basic and acidic residues" evidence="1">
    <location>
        <begin position="243"/>
        <end position="283"/>
    </location>
</feature>
<comment type="caution">
    <text evidence="3">The sequence shown here is derived from an EMBL/GenBank/DDBJ whole genome shotgun (WGS) entry which is preliminary data.</text>
</comment>
<dbReference type="Gene3D" id="3.40.220.10">
    <property type="entry name" value="Leucine Aminopeptidase, subunit E, domain 1"/>
    <property type="match status" value="1"/>
</dbReference>
<gene>
    <name evidence="3" type="ORF">AGERDE_LOCUS3446</name>
</gene>
<protein>
    <submittedName>
        <fullName evidence="3">2954_t:CDS:1</fullName>
    </submittedName>
</protein>
<dbReference type="OrthoDB" id="6077599at2759"/>
<dbReference type="Pfam" id="PF01661">
    <property type="entry name" value="Macro"/>
    <property type="match status" value="1"/>
</dbReference>
<feature type="compositionally biased region" description="Basic and acidic residues" evidence="1">
    <location>
        <begin position="290"/>
        <end position="313"/>
    </location>
</feature>
<dbReference type="GO" id="GO:0006974">
    <property type="term" value="P:DNA damage response"/>
    <property type="evidence" value="ECO:0007669"/>
    <property type="project" value="TreeGrafter"/>
</dbReference>
<dbReference type="GO" id="GO:0140291">
    <property type="term" value="P:peptidyl-glutamate ADP-deribosylation"/>
    <property type="evidence" value="ECO:0007669"/>
    <property type="project" value="TreeGrafter"/>
</dbReference>
<evidence type="ECO:0000259" key="2">
    <source>
        <dbReference type="PROSITE" id="PS51154"/>
    </source>
</evidence>
<evidence type="ECO:0000313" key="3">
    <source>
        <dbReference type="EMBL" id="CAG8485200.1"/>
    </source>
</evidence>
<dbReference type="InterPro" id="IPR002589">
    <property type="entry name" value="Macro_dom"/>
</dbReference>
<name>A0A9N8WCK2_9GLOM</name>
<dbReference type="GO" id="GO:0042278">
    <property type="term" value="P:purine nucleoside metabolic process"/>
    <property type="evidence" value="ECO:0007669"/>
    <property type="project" value="TreeGrafter"/>
</dbReference>
<dbReference type="PROSITE" id="PS51154">
    <property type="entry name" value="MACRO"/>
    <property type="match status" value="1"/>
</dbReference>
<dbReference type="EMBL" id="CAJVPL010000340">
    <property type="protein sequence ID" value="CAG8485200.1"/>
    <property type="molecule type" value="Genomic_DNA"/>
</dbReference>
<dbReference type="SUPFAM" id="SSF52949">
    <property type="entry name" value="Macro domain-like"/>
    <property type="match status" value="1"/>
</dbReference>
<feature type="compositionally biased region" description="Acidic residues" evidence="1">
    <location>
        <begin position="340"/>
        <end position="372"/>
    </location>
</feature>
<feature type="domain" description="Macro" evidence="2">
    <location>
        <begin position="51"/>
        <end position="228"/>
    </location>
</feature>
<accession>A0A9N8WCK2</accession>
<dbReference type="SMART" id="SM00506">
    <property type="entry name" value="A1pp"/>
    <property type="match status" value="1"/>
</dbReference>
<dbReference type="PANTHER" id="PTHR11106:SF27">
    <property type="entry name" value="MACRO DOMAIN-CONTAINING PROTEIN"/>
    <property type="match status" value="1"/>
</dbReference>
<feature type="region of interest" description="Disordered" evidence="1">
    <location>
        <begin position="230"/>
        <end position="372"/>
    </location>
</feature>
<evidence type="ECO:0000256" key="1">
    <source>
        <dbReference type="SAM" id="MobiDB-lite"/>
    </source>
</evidence>
<dbReference type="Proteomes" id="UP000789831">
    <property type="component" value="Unassembled WGS sequence"/>
</dbReference>
<proteinExistence type="predicted"/>
<dbReference type="CDD" id="cd02908">
    <property type="entry name" value="Macro_OAADPr_deacetylase"/>
    <property type="match status" value="1"/>
</dbReference>
<organism evidence="3 4">
    <name type="scientific">Ambispora gerdemannii</name>
    <dbReference type="NCBI Taxonomy" id="144530"/>
    <lineage>
        <taxon>Eukaryota</taxon>
        <taxon>Fungi</taxon>
        <taxon>Fungi incertae sedis</taxon>
        <taxon>Mucoromycota</taxon>
        <taxon>Glomeromycotina</taxon>
        <taxon>Glomeromycetes</taxon>
        <taxon>Archaeosporales</taxon>
        <taxon>Ambisporaceae</taxon>
        <taxon>Ambispora</taxon>
    </lineage>
</organism>
<dbReference type="AlphaFoldDB" id="A0A9N8WCK2"/>
<dbReference type="PANTHER" id="PTHR11106">
    <property type="entry name" value="GANGLIOSIDE INDUCED DIFFERENTIATION ASSOCIATED PROTEIN 2-RELATED"/>
    <property type="match status" value="1"/>
</dbReference>
<evidence type="ECO:0000313" key="4">
    <source>
        <dbReference type="Proteomes" id="UP000789831"/>
    </source>
</evidence>
<dbReference type="InterPro" id="IPR043472">
    <property type="entry name" value="Macro_dom-like"/>
</dbReference>
<dbReference type="GO" id="GO:0140293">
    <property type="term" value="F:ADP-ribosylglutamate hydrolase activity"/>
    <property type="evidence" value="ECO:0007669"/>
    <property type="project" value="TreeGrafter"/>
</dbReference>
<keyword evidence="4" id="KW-1185">Reference proteome</keyword>